<comment type="catalytic activity">
    <reaction evidence="5">
        <text>O-phospho-L-seryl-[protein] + H2O = L-seryl-[protein] + phosphate</text>
        <dbReference type="Rhea" id="RHEA:20629"/>
        <dbReference type="Rhea" id="RHEA-COMP:9863"/>
        <dbReference type="Rhea" id="RHEA-COMP:11604"/>
        <dbReference type="ChEBI" id="CHEBI:15377"/>
        <dbReference type="ChEBI" id="CHEBI:29999"/>
        <dbReference type="ChEBI" id="CHEBI:43474"/>
        <dbReference type="ChEBI" id="CHEBI:83421"/>
        <dbReference type="EC" id="3.1.3.16"/>
    </reaction>
</comment>
<proteinExistence type="predicted"/>
<evidence type="ECO:0000256" key="5">
    <source>
        <dbReference type="ARBA" id="ARBA00047761"/>
    </source>
</evidence>
<dbReference type="PANTHER" id="PTHR23081:SF36">
    <property type="entry name" value="RNA POLYMERASE II SUBUNIT A C-TERMINAL DOMAIN PHOSPHATASE"/>
    <property type="match status" value="1"/>
</dbReference>
<evidence type="ECO:0000313" key="8">
    <source>
        <dbReference type="EMBL" id="EEF52115.1"/>
    </source>
</evidence>
<dbReference type="InParanoid" id="B9R938"/>
<evidence type="ECO:0000256" key="4">
    <source>
        <dbReference type="ARBA" id="ARBA00023242"/>
    </source>
</evidence>
<dbReference type="SMART" id="SM00577">
    <property type="entry name" value="CPDc"/>
    <property type="match status" value="1"/>
</dbReference>
<evidence type="ECO:0000256" key="6">
    <source>
        <dbReference type="ARBA" id="ARBA00048336"/>
    </source>
</evidence>
<comment type="subcellular location">
    <subcellularLocation>
        <location evidence="1">Nucleus</location>
    </subcellularLocation>
</comment>
<dbReference type="STRING" id="3988.B9R938"/>
<feature type="domain" description="FCP1 homology" evidence="7">
    <location>
        <begin position="1"/>
        <end position="101"/>
    </location>
</feature>
<reference evidence="9" key="1">
    <citation type="journal article" date="2010" name="Nat. Biotechnol.">
        <title>Draft genome sequence of the oilseed species Ricinus communis.</title>
        <authorList>
            <person name="Chan A.P."/>
            <person name="Crabtree J."/>
            <person name="Zhao Q."/>
            <person name="Lorenzi H."/>
            <person name="Orvis J."/>
            <person name="Puiu D."/>
            <person name="Melake-Berhan A."/>
            <person name="Jones K.M."/>
            <person name="Redman J."/>
            <person name="Chen G."/>
            <person name="Cahoon E.B."/>
            <person name="Gedil M."/>
            <person name="Stanke M."/>
            <person name="Haas B.J."/>
            <person name="Wortman J.R."/>
            <person name="Fraser-Liggett C.M."/>
            <person name="Ravel J."/>
            <person name="Rabinowicz P.D."/>
        </authorList>
    </citation>
    <scope>NUCLEOTIDE SEQUENCE [LARGE SCALE GENOMIC DNA]</scope>
    <source>
        <strain evidence="9">cv. Hale</strain>
    </source>
</reference>
<evidence type="ECO:0000256" key="1">
    <source>
        <dbReference type="ARBA" id="ARBA00004123"/>
    </source>
</evidence>
<dbReference type="Proteomes" id="UP000008311">
    <property type="component" value="Unassembled WGS sequence"/>
</dbReference>
<dbReference type="SUPFAM" id="SSF56784">
    <property type="entry name" value="HAD-like"/>
    <property type="match status" value="1"/>
</dbReference>
<dbReference type="InterPro" id="IPR023214">
    <property type="entry name" value="HAD_sf"/>
</dbReference>
<organism evidence="8 9">
    <name type="scientific">Ricinus communis</name>
    <name type="common">Castor bean</name>
    <dbReference type="NCBI Taxonomy" id="3988"/>
    <lineage>
        <taxon>Eukaryota</taxon>
        <taxon>Viridiplantae</taxon>
        <taxon>Streptophyta</taxon>
        <taxon>Embryophyta</taxon>
        <taxon>Tracheophyta</taxon>
        <taxon>Spermatophyta</taxon>
        <taxon>Magnoliopsida</taxon>
        <taxon>eudicotyledons</taxon>
        <taxon>Gunneridae</taxon>
        <taxon>Pentapetalae</taxon>
        <taxon>rosids</taxon>
        <taxon>fabids</taxon>
        <taxon>Malpighiales</taxon>
        <taxon>Euphorbiaceae</taxon>
        <taxon>Acalyphoideae</taxon>
        <taxon>Acalypheae</taxon>
        <taxon>Ricinus</taxon>
    </lineage>
</organism>
<dbReference type="EMBL" id="EQ973773">
    <property type="protein sequence ID" value="EEF52115.1"/>
    <property type="molecule type" value="Genomic_DNA"/>
</dbReference>
<keyword evidence="3" id="KW-0378">Hydrolase</keyword>
<dbReference type="InterPro" id="IPR039189">
    <property type="entry name" value="Fcp1"/>
</dbReference>
<dbReference type="AlphaFoldDB" id="B9R938"/>
<dbReference type="Pfam" id="PF03031">
    <property type="entry name" value="NIF"/>
    <property type="match status" value="1"/>
</dbReference>
<gene>
    <name evidence="8" type="ORF">RCOM_1513420</name>
</gene>
<evidence type="ECO:0000256" key="2">
    <source>
        <dbReference type="ARBA" id="ARBA00013081"/>
    </source>
</evidence>
<name>B9R938_RICCO</name>
<dbReference type="PROSITE" id="PS50969">
    <property type="entry name" value="FCP1"/>
    <property type="match status" value="1"/>
</dbReference>
<dbReference type="PANTHER" id="PTHR23081">
    <property type="entry name" value="RNA POLYMERASE II CTD PHOSPHATASE"/>
    <property type="match status" value="1"/>
</dbReference>
<dbReference type="eggNOG" id="KOG0323">
    <property type="taxonomic scope" value="Eukaryota"/>
</dbReference>
<dbReference type="EC" id="3.1.3.16" evidence="2"/>
<evidence type="ECO:0000256" key="3">
    <source>
        <dbReference type="ARBA" id="ARBA00022801"/>
    </source>
</evidence>
<keyword evidence="4" id="KW-0539">Nucleus</keyword>
<dbReference type="Gene3D" id="3.40.50.1000">
    <property type="entry name" value="HAD superfamily/HAD-like"/>
    <property type="match status" value="1"/>
</dbReference>
<protein>
    <recommendedName>
        <fullName evidence="2">protein-serine/threonine phosphatase</fullName>
        <ecNumber evidence="2">3.1.3.16</ecNumber>
    </recommendedName>
</protein>
<evidence type="ECO:0000259" key="7">
    <source>
        <dbReference type="PROSITE" id="PS50969"/>
    </source>
</evidence>
<comment type="catalytic activity">
    <reaction evidence="6">
        <text>O-phospho-L-threonyl-[protein] + H2O = L-threonyl-[protein] + phosphate</text>
        <dbReference type="Rhea" id="RHEA:47004"/>
        <dbReference type="Rhea" id="RHEA-COMP:11060"/>
        <dbReference type="Rhea" id="RHEA-COMP:11605"/>
        <dbReference type="ChEBI" id="CHEBI:15377"/>
        <dbReference type="ChEBI" id="CHEBI:30013"/>
        <dbReference type="ChEBI" id="CHEBI:43474"/>
        <dbReference type="ChEBI" id="CHEBI:61977"/>
        <dbReference type="EC" id="3.1.3.16"/>
    </reaction>
</comment>
<dbReference type="GO" id="GO:0005634">
    <property type="term" value="C:nucleus"/>
    <property type="evidence" value="ECO:0007669"/>
    <property type="project" value="UniProtKB-SubCell"/>
</dbReference>
<keyword evidence="9" id="KW-1185">Reference proteome</keyword>
<dbReference type="InterPro" id="IPR004274">
    <property type="entry name" value="FCP1_dom"/>
</dbReference>
<evidence type="ECO:0000313" key="9">
    <source>
        <dbReference type="Proteomes" id="UP000008311"/>
    </source>
</evidence>
<sequence length="161" mass="18564">MFEMYVYTSSSQVNARKMMSFLDPANRYFNSRLIVREGSTVMALKNPDVVLGHERAVVILDDRKSAWPMHKANVINVEKYNYFASNQSDPGSKSKSLAERKKDEHTRVMAAYLRILRKIHRQFFDPKLEAIVTAGAARDVREVMRMVRAKILKGCKICFES</sequence>
<dbReference type="GO" id="GO:0008420">
    <property type="term" value="F:RNA polymerase II CTD heptapeptide repeat phosphatase activity"/>
    <property type="evidence" value="ECO:0000318"/>
    <property type="project" value="GO_Central"/>
</dbReference>
<dbReference type="InterPro" id="IPR036412">
    <property type="entry name" value="HAD-like_sf"/>
</dbReference>
<accession>B9R938</accession>